<keyword evidence="2" id="KW-1185">Reference proteome</keyword>
<dbReference type="AlphaFoldDB" id="A0A2T1GIX6"/>
<protein>
    <submittedName>
        <fullName evidence="1">Uncharacterized protein</fullName>
    </submittedName>
</protein>
<reference evidence="1 2" key="1">
    <citation type="submission" date="2018-03" db="EMBL/GenBank/DDBJ databases">
        <title>The ancient ancestry and fast evolution of plastids.</title>
        <authorList>
            <person name="Moore K.R."/>
            <person name="Magnabosco C."/>
            <person name="Momper L."/>
            <person name="Gold D.A."/>
            <person name="Bosak T."/>
            <person name="Fournier G.P."/>
        </authorList>
    </citation>
    <scope>NUCLEOTIDE SEQUENCE [LARGE SCALE GENOMIC DNA]</scope>
    <source>
        <strain evidence="1 2">CCALA 037</strain>
    </source>
</reference>
<comment type="caution">
    <text evidence="1">The sequence shown here is derived from an EMBL/GenBank/DDBJ whole genome shotgun (WGS) entry which is preliminary data.</text>
</comment>
<gene>
    <name evidence="1" type="ORF">C7B77_07440</name>
</gene>
<dbReference type="EMBL" id="PVWO01000065">
    <property type="protein sequence ID" value="PSB57710.1"/>
    <property type="molecule type" value="Genomic_DNA"/>
</dbReference>
<organism evidence="1 2">
    <name type="scientific">Chamaesiphon polymorphus CCALA 037</name>
    <dbReference type="NCBI Taxonomy" id="2107692"/>
    <lineage>
        <taxon>Bacteria</taxon>
        <taxon>Bacillati</taxon>
        <taxon>Cyanobacteriota</taxon>
        <taxon>Cyanophyceae</taxon>
        <taxon>Gomontiellales</taxon>
        <taxon>Chamaesiphonaceae</taxon>
        <taxon>Chamaesiphon</taxon>
    </lineage>
</organism>
<name>A0A2T1GIX6_9CYAN</name>
<accession>A0A2T1GIX6</accession>
<dbReference type="Proteomes" id="UP000238937">
    <property type="component" value="Unassembled WGS sequence"/>
</dbReference>
<proteinExistence type="predicted"/>
<sequence length="60" mass="6791">MPIGRGGSDLRIIPANFDRLDLQAIKRSDLDLTGIFNPQQHQKDTAINYDVYLNQIFTGD</sequence>
<evidence type="ECO:0000313" key="1">
    <source>
        <dbReference type="EMBL" id="PSB57710.1"/>
    </source>
</evidence>
<evidence type="ECO:0000313" key="2">
    <source>
        <dbReference type="Proteomes" id="UP000238937"/>
    </source>
</evidence>